<evidence type="ECO:0000256" key="7">
    <source>
        <dbReference type="ARBA" id="ARBA00022840"/>
    </source>
</evidence>
<protein>
    <recommendedName>
        <fullName evidence="3">S-methyl-5-thioribose kinase</fullName>
        <ecNumber evidence="3">2.7.1.100</ecNumber>
    </recommendedName>
</protein>
<evidence type="ECO:0000256" key="2">
    <source>
        <dbReference type="ARBA" id="ARBA00011738"/>
    </source>
</evidence>
<organism evidence="9 10">
    <name type="scientific">Fulvimarina uroteuthidis</name>
    <dbReference type="NCBI Taxonomy" id="3098149"/>
    <lineage>
        <taxon>Bacteria</taxon>
        <taxon>Pseudomonadati</taxon>
        <taxon>Pseudomonadota</taxon>
        <taxon>Alphaproteobacteria</taxon>
        <taxon>Hyphomicrobiales</taxon>
        <taxon>Aurantimonadaceae</taxon>
        <taxon>Fulvimarina</taxon>
    </lineage>
</organism>
<comment type="subunit">
    <text evidence="2">Homodimer.</text>
</comment>
<dbReference type="EC" id="2.7.1.100" evidence="3"/>
<dbReference type="PANTHER" id="PTHR34273:SF2">
    <property type="entry name" value="METHYLTHIORIBOSE KINASE"/>
    <property type="match status" value="1"/>
</dbReference>
<reference evidence="9 10" key="1">
    <citation type="submission" date="2023-12" db="EMBL/GenBank/DDBJ databases">
        <title>Description of Novel Strain Fulvimarina sp. 2208YS6-2-32 isolated from Uroteuthis (Photololigo) edulis.</title>
        <authorList>
            <person name="Park J.-S."/>
        </authorList>
    </citation>
    <scope>NUCLEOTIDE SEQUENCE [LARGE SCALE GENOMIC DNA]</scope>
    <source>
        <strain evidence="9 10">2208YS6-2-32</strain>
    </source>
</reference>
<keyword evidence="4 9" id="KW-0808">Transferase</keyword>
<dbReference type="NCBIfam" id="TIGR01767">
    <property type="entry name" value="MTRK"/>
    <property type="match status" value="1"/>
</dbReference>
<accession>A0ABU5I0I2</accession>
<dbReference type="SUPFAM" id="SSF56112">
    <property type="entry name" value="Protein kinase-like (PK-like)"/>
    <property type="match status" value="1"/>
</dbReference>
<dbReference type="InterPro" id="IPR009212">
    <property type="entry name" value="Methylthioribose_kinase"/>
</dbReference>
<evidence type="ECO:0000256" key="5">
    <source>
        <dbReference type="ARBA" id="ARBA00022741"/>
    </source>
</evidence>
<dbReference type="Gene3D" id="3.90.1200.10">
    <property type="match status" value="1"/>
</dbReference>
<dbReference type="EMBL" id="JAXLPB010000002">
    <property type="protein sequence ID" value="MDY8108901.1"/>
    <property type="molecule type" value="Genomic_DNA"/>
</dbReference>
<evidence type="ECO:0000256" key="6">
    <source>
        <dbReference type="ARBA" id="ARBA00022777"/>
    </source>
</evidence>
<evidence type="ECO:0000256" key="3">
    <source>
        <dbReference type="ARBA" id="ARBA00012128"/>
    </source>
</evidence>
<evidence type="ECO:0000256" key="1">
    <source>
        <dbReference type="ARBA" id="ARBA00010165"/>
    </source>
</evidence>
<evidence type="ECO:0000256" key="4">
    <source>
        <dbReference type="ARBA" id="ARBA00022679"/>
    </source>
</evidence>
<keyword evidence="5" id="KW-0547">Nucleotide-binding</keyword>
<evidence type="ECO:0000313" key="9">
    <source>
        <dbReference type="EMBL" id="MDY8108901.1"/>
    </source>
</evidence>
<dbReference type="Pfam" id="PF01636">
    <property type="entry name" value="APH"/>
    <property type="match status" value="1"/>
</dbReference>
<keyword evidence="7" id="KW-0067">ATP-binding</keyword>
<dbReference type="PIRSF" id="PIRSF031134">
    <property type="entry name" value="MTRK"/>
    <property type="match status" value="1"/>
</dbReference>
<name>A0ABU5I0I2_9HYPH</name>
<proteinExistence type="inferred from homology"/>
<keyword evidence="10" id="KW-1185">Reference proteome</keyword>
<dbReference type="GO" id="GO:0046522">
    <property type="term" value="F:S-methyl-5-thioribose kinase activity"/>
    <property type="evidence" value="ECO:0007669"/>
    <property type="project" value="UniProtKB-EC"/>
</dbReference>
<dbReference type="InterPro" id="IPR002575">
    <property type="entry name" value="Aminoglycoside_PTrfase"/>
</dbReference>
<dbReference type="InterPro" id="IPR011009">
    <property type="entry name" value="Kinase-like_dom_sf"/>
</dbReference>
<keyword evidence="6 9" id="KW-0418">Kinase</keyword>
<dbReference type="Proteomes" id="UP001294412">
    <property type="component" value="Unassembled WGS sequence"/>
</dbReference>
<evidence type="ECO:0000313" key="10">
    <source>
        <dbReference type="Proteomes" id="UP001294412"/>
    </source>
</evidence>
<dbReference type="PANTHER" id="PTHR34273">
    <property type="entry name" value="METHYLTHIORIBOSE KINASE"/>
    <property type="match status" value="1"/>
</dbReference>
<sequence>MTDEFETPDGYRILHVEDLAPQIAAIADLRKRLGGAPEAWTAAEISDGNMNAVYRLTGPSGSLIVKQALPYIRVIGEGWPFPVSRIHFEAAAMARQAELAPAHVPALLHRDDGLGLLVMEDLRGHAVVRQALVAGTHFPRLAAHMGEFLARTLFFTSDFHLATPQTSAIEAAFSGNAHLCRTSEDVIFTGPYGEAPYNRVTRGNEAVAAALRGDRDLKRAACEMKLVYRTRSQALLHGDLHTGSVMATATETRVIDAEWAFFGPMGFDIGALVGNLLLSAISQPGHDGARCDRAALSDRLLQTASDVWTHFAECFAALAARAGGELLAPAIYDETSRRAIVADHLRSVFEDMLGFAGAKMIRRIIGISHVEDFELIGDVAVRAERERHALRVARRLLLERRDIAAMDAVRDLVRAEAAGDAGPGR</sequence>
<dbReference type="Gene3D" id="3.30.200.20">
    <property type="entry name" value="Phosphorylase Kinase, domain 1"/>
    <property type="match status" value="1"/>
</dbReference>
<comment type="caution">
    <text evidence="9">The sequence shown here is derived from an EMBL/GenBank/DDBJ whole genome shotgun (WGS) entry which is preliminary data.</text>
</comment>
<feature type="domain" description="Aminoglycoside phosphotransferase" evidence="8">
    <location>
        <begin position="42"/>
        <end position="275"/>
    </location>
</feature>
<comment type="similarity">
    <text evidence="1">Belongs to the methylthioribose kinase family.</text>
</comment>
<gene>
    <name evidence="9" type="primary">mtnK</name>
    <name evidence="9" type="ORF">U0C82_07055</name>
</gene>
<dbReference type="RefSeq" id="WP_322186366.1">
    <property type="nucleotide sequence ID" value="NZ_JAXLPB010000002.1"/>
</dbReference>
<evidence type="ECO:0000259" key="8">
    <source>
        <dbReference type="Pfam" id="PF01636"/>
    </source>
</evidence>